<dbReference type="AlphaFoldDB" id="A0AAU8FPH2"/>
<name>A0AAU8FPH2_9BACT</name>
<accession>A0AAU8FPH2</accession>
<sequence length="67" mass="7481">MKKVFQINLYRASRRLMLSAGALLMATFSAKADNAPPRLSHRRPLGYFRGREWQNVTVLAGSASFGP</sequence>
<gene>
    <name evidence="2" type="ORF">ABV298_05575</name>
</gene>
<evidence type="ECO:0000256" key="1">
    <source>
        <dbReference type="SAM" id="SignalP"/>
    </source>
</evidence>
<feature type="signal peptide" evidence="1">
    <location>
        <begin position="1"/>
        <end position="32"/>
    </location>
</feature>
<dbReference type="RefSeq" id="WP_353721179.1">
    <property type="nucleotide sequence ID" value="NZ_CP159289.1"/>
</dbReference>
<reference evidence="2" key="1">
    <citation type="submission" date="2024-06" db="EMBL/GenBank/DDBJ databases">
        <title>Sequencing and assembly of the genome of Dyadobacter sp. strain 676, a symbiont of Cyamopsis tetragonoloba.</title>
        <authorList>
            <person name="Guro P."/>
            <person name="Sazanova A."/>
            <person name="Kuznetsova I."/>
            <person name="Belimov A."/>
            <person name="Safronova V."/>
        </authorList>
    </citation>
    <scope>NUCLEOTIDE SEQUENCE</scope>
    <source>
        <strain evidence="2">676</strain>
    </source>
</reference>
<keyword evidence="1" id="KW-0732">Signal</keyword>
<feature type="chain" id="PRO_5043571720" evidence="1">
    <location>
        <begin position="33"/>
        <end position="67"/>
    </location>
</feature>
<proteinExistence type="predicted"/>
<protein>
    <submittedName>
        <fullName evidence="2">Uncharacterized protein</fullName>
    </submittedName>
</protein>
<evidence type="ECO:0000313" key="2">
    <source>
        <dbReference type="EMBL" id="XCH25882.1"/>
    </source>
</evidence>
<organism evidence="2">
    <name type="scientific">Dyadobacter sp. 676</name>
    <dbReference type="NCBI Taxonomy" id="3088362"/>
    <lineage>
        <taxon>Bacteria</taxon>
        <taxon>Pseudomonadati</taxon>
        <taxon>Bacteroidota</taxon>
        <taxon>Cytophagia</taxon>
        <taxon>Cytophagales</taxon>
        <taxon>Spirosomataceae</taxon>
        <taxon>Dyadobacter</taxon>
    </lineage>
</organism>
<dbReference type="EMBL" id="CP159289">
    <property type="protein sequence ID" value="XCH25882.1"/>
    <property type="molecule type" value="Genomic_DNA"/>
</dbReference>